<evidence type="ECO:0000313" key="5">
    <source>
        <dbReference type="Proteomes" id="UP000294829"/>
    </source>
</evidence>
<dbReference type="InterPro" id="IPR023346">
    <property type="entry name" value="Lysozyme-like_dom_sf"/>
</dbReference>
<feature type="signal peptide" evidence="2">
    <location>
        <begin position="1"/>
        <end position="23"/>
    </location>
</feature>
<dbReference type="PANTHER" id="PTHR37423:SF2">
    <property type="entry name" value="MEMBRANE-BOUND LYTIC MUREIN TRANSGLYCOSYLASE C"/>
    <property type="match status" value="1"/>
</dbReference>
<dbReference type="EMBL" id="SMYL01000004">
    <property type="protein sequence ID" value="TDK65994.1"/>
    <property type="molecule type" value="Genomic_DNA"/>
</dbReference>
<comment type="caution">
    <text evidence="4">The sequence shown here is derived from an EMBL/GenBank/DDBJ whole genome shotgun (WGS) entry which is preliminary data.</text>
</comment>
<name>A0A4R5W1T9_9BURK</name>
<reference evidence="4 5" key="1">
    <citation type="submission" date="2019-03" db="EMBL/GenBank/DDBJ databases">
        <title>Sapientia aquatica gen. nov., sp. nov., isolated from a crater lake.</title>
        <authorList>
            <person name="Felfoldi T."/>
            <person name="Szabo A."/>
            <person name="Toth E."/>
            <person name="Schumann P."/>
            <person name="Keki Z."/>
            <person name="Marialigeti K."/>
            <person name="Mathe I."/>
        </authorList>
    </citation>
    <scope>NUCLEOTIDE SEQUENCE [LARGE SCALE GENOMIC DNA]</scope>
    <source>
        <strain evidence="4 5">SA-152</strain>
    </source>
</reference>
<keyword evidence="2" id="KW-0732">Signal</keyword>
<accession>A0A4R5W1T9</accession>
<protein>
    <submittedName>
        <fullName evidence="4">Lytic transglycosylase domain-containing protein</fullName>
    </submittedName>
</protein>
<organism evidence="4 5">
    <name type="scientific">Sapientia aquatica</name>
    <dbReference type="NCBI Taxonomy" id="1549640"/>
    <lineage>
        <taxon>Bacteria</taxon>
        <taxon>Pseudomonadati</taxon>
        <taxon>Pseudomonadota</taxon>
        <taxon>Betaproteobacteria</taxon>
        <taxon>Burkholderiales</taxon>
        <taxon>Oxalobacteraceae</taxon>
        <taxon>Sapientia</taxon>
    </lineage>
</organism>
<keyword evidence="5" id="KW-1185">Reference proteome</keyword>
<gene>
    <name evidence="4" type="ORF">E2I14_10400</name>
</gene>
<sequence length="207" mass="23078">MNASSRQLGRILIALLIPATSFAQVPHAANPYRAELTRTARMVWGMDAPVATFAAQIHQESAWRPDAVSRVGAQGMAQFMPATTQWIAALYPQSLANAQPFNPAWAMRAMLHYDRWLYQRVTGTDECNRMAFTLSSYNGGLGWAQRDAKLAAAQGRNASQWFNAVELVNAGRSPANWQENRHYPRRILLKHEPIYYAAGWGQGACQS</sequence>
<dbReference type="AlphaFoldDB" id="A0A4R5W1T9"/>
<evidence type="ECO:0000313" key="4">
    <source>
        <dbReference type="EMBL" id="TDK65994.1"/>
    </source>
</evidence>
<evidence type="ECO:0000259" key="3">
    <source>
        <dbReference type="Pfam" id="PF01464"/>
    </source>
</evidence>
<dbReference type="PANTHER" id="PTHR37423">
    <property type="entry name" value="SOLUBLE LYTIC MUREIN TRANSGLYCOSYLASE-RELATED"/>
    <property type="match status" value="1"/>
</dbReference>
<feature type="chain" id="PRO_5020927484" evidence="2">
    <location>
        <begin position="24"/>
        <end position="207"/>
    </location>
</feature>
<dbReference type="OrthoDB" id="9815002at2"/>
<dbReference type="RefSeq" id="WP_133328145.1">
    <property type="nucleotide sequence ID" value="NZ_SMYL01000004.1"/>
</dbReference>
<comment type="similarity">
    <text evidence="1">Belongs to the transglycosylase Slt family.</text>
</comment>
<feature type="domain" description="Transglycosylase SLT" evidence="3">
    <location>
        <begin position="51"/>
        <end position="156"/>
    </location>
</feature>
<dbReference type="Pfam" id="PF01464">
    <property type="entry name" value="SLT"/>
    <property type="match status" value="1"/>
</dbReference>
<proteinExistence type="inferred from homology"/>
<evidence type="ECO:0000256" key="1">
    <source>
        <dbReference type="ARBA" id="ARBA00007734"/>
    </source>
</evidence>
<dbReference type="Gene3D" id="1.10.530.10">
    <property type="match status" value="1"/>
</dbReference>
<dbReference type="InterPro" id="IPR008258">
    <property type="entry name" value="Transglycosylase_SLT_dom_1"/>
</dbReference>
<dbReference type="Proteomes" id="UP000294829">
    <property type="component" value="Unassembled WGS sequence"/>
</dbReference>
<dbReference type="SUPFAM" id="SSF53955">
    <property type="entry name" value="Lysozyme-like"/>
    <property type="match status" value="1"/>
</dbReference>
<evidence type="ECO:0000256" key="2">
    <source>
        <dbReference type="SAM" id="SignalP"/>
    </source>
</evidence>